<protein>
    <submittedName>
        <fullName evidence="1">Uncharacterized protein</fullName>
    </submittedName>
</protein>
<comment type="caution">
    <text evidence="1">The sequence shown here is derived from an EMBL/GenBank/DDBJ whole genome shotgun (WGS) entry which is preliminary data.</text>
</comment>
<dbReference type="EMBL" id="QVFU01000013">
    <property type="protein sequence ID" value="RFS45885.1"/>
    <property type="molecule type" value="Genomic_DNA"/>
</dbReference>
<proteinExistence type="predicted"/>
<dbReference type="Proteomes" id="UP000262621">
    <property type="component" value="Unassembled WGS sequence"/>
</dbReference>
<dbReference type="OrthoDB" id="3683366at2"/>
<dbReference type="RefSeq" id="WP_117228577.1">
    <property type="nucleotide sequence ID" value="NZ_CP061725.1"/>
</dbReference>
<organism evidence="1 2">
    <name type="scientific">Micromonospora craniellae</name>
    <dbReference type="NCBI Taxonomy" id="2294034"/>
    <lineage>
        <taxon>Bacteria</taxon>
        <taxon>Bacillati</taxon>
        <taxon>Actinomycetota</taxon>
        <taxon>Actinomycetes</taxon>
        <taxon>Micromonosporales</taxon>
        <taxon>Micromonosporaceae</taxon>
        <taxon>Micromonospora</taxon>
    </lineage>
</organism>
<sequence>MTLTQPASTATDPVRLNPNVTVFSGPTDRLIVHFGGDEFVVLELPEHQVAALSGLLVGERTGTDAAAAFDDGELDAILAEMAAEGVIAAPVGPVPPQALGRVRVLGDNAVATAVREHLAAAGARLLAGAELTGTDVLVDCAGWLPDARWRALDRRCTEAAIAWHRCYGDATSFVVGPFTVPGVSATYRDTRARLLAATDVPDLPTALWAYLDTRGPDTPFPWPATPAIATVAALLAADVTAYLAGAQPPHLGIQSVFDLARHRWNHHQVLPLPEGLDEGANG</sequence>
<keyword evidence="2" id="KW-1185">Reference proteome</keyword>
<dbReference type="Gene3D" id="3.40.50.720">
    <property type="entry name" value="NAD(P)-binding Rossmann-like Domain"/>
    <property type="match status" value="1"/>
</dbReference>
<accession>A0A372FYM3</accession>
<evidence type="ECO:0000313" key="1">
    <source>
        <dbReference type="EMBL" id="RFS45885.1"/>
    </source>
</evidence>
<reference evidence="1 2" key="1">
    <citation type="submission" date="2018-08" db="EMBL/GenBank/DDBJ databases">
        <title>Verrucosispora craniellae sp. nov., isolated from a marine sponge in the South China Sea.</title>
        <authorList>
            <person name="Li L."/>
            <person name="Lin H.W."/>
        </authorList>
    </citation>
    <scope>NUCLEOTIDE SEQUENCE [LARGE SCALE GENOMIC DNA]</scope>
    <source>
        <strain evidence="1 2">LHW63014</strain>
    </source>
</reference>
<evidence type="ECO:0000313" key="2">
    <source>
        <dbReference type="Proteomes" id="UP000262621"/>
    </source>
</evidence>
<dbReference type="AlphaFoldDB" id="A0A372FYM3"/>
<name>A0A372FYM3_9ACTN</name>
<gene>
    <name evidence="1" type="ORF">D0Q02_14880</name>
</gene>